<organism evidence="2">
    <name type="scientific">Kitasatospora sp. CMC57</name>
    <dbReference type="NCBI Taxonomy" id="3231513"/>
    <lineage>
        <taxon>Bacteria</taxon>
        <taxon>Bacillati</taxon>
        <taxon>Actinomycetota</taxon>
        <taxon>Actinomycetes</taxon>
        <taxon>Kitasatosporales</taxon>
        <taxon>Streptomycetaceae</taxon>
        <taxon>Kitasatospora</taxon>
    </lineage>
</organism>
<gene>
    <name evidence="2" type="ORF">KCMC57_49470</name>
</gene>
<feature type="region of interest" description="Disordered" evidence="1">
    <location>
        <begin position="1"/>
        <end position="50"/>
    </location>
</feature>
<name>A0AB33K525_9ACTN</name>
<evidence type="ECO:0000313" key="2">
    <source>
        <dbReference type="EMBL" id="BFP48579.1"/>
    </source>
</evidence>
<sequence>MGGGGDGAARRSGSGQRSTTAPAATRSRTTAVATIRRRAIPDPLVPTGPILAAPGRPVSYSAKPEPARYTLTVARP</sequence>
<dbReference type="EMBL" id="AP035881">
    <property type="protein sequence ID" value="BFP48579.1"/>
    <property type="molecule type" value="Genomic_DNA"/>
</dbReference>
<protein>
    <submittedName>
        <fullName evidence="2">Uncharacterized protein</fullName>
    </submittedName>
</protein>
<accession>A0AB33K525</accession>
<dbReference type="AlphaFoldDB" id="A0AB33K525"/>
<feature type="compositionally biased region" description="Low complexity" evidence="1">
    <location>
        <begin position="10"/>
        <end position="34"/>
    </location>
</feature>
<evidence type="ECO:0000256" key="1">
    <source>
        <dbReference type="SAM" id="MobiDB-lite"/>
    </source>
</evidence>
<reference evidence="2" key="1">
    <citation type="submission" date="2024-07" db="EMBL/GenBank/DDBJ databases">
        <title>Complete genome sequences of cellulolytic bacteria, Kitasatospora sp. CMC57 and Streptomyces sp. CMC78, isolated from Japanese agricultural soil.</title>
        <authorList>
            <person name="Hashimoto T."/>
            <person name="Ito M."/>
            <person name="Iwamoto M."/>
            <person name="Fukahori D."/>
            <person name="Shoda T."/>
            <person name="Sakoda M."/>
            <person name="Morohoshi T."/>
            <person name="Mitsuboshi M."/>
            <person name="Nishizawa T."/>
        </authorList>
    </citation>
    <scope>NUCLEOTIDE SEQUENCE</scope>
    <source>
        <strain evidence="2">CMC57</strain>
    </source>
</reference>
<proteinExistence type="predicted"/>